<dbReference type="Proteomes" id="UP001549363">
    <property type="component" value="Unassembled WGS sequence"/>
</dbReference>
<dbReference type="InterPro" id="IPR001584">
    <property type="entry name" value="Integrase_cat-core"/>
</dbReference>
<gene>
    <name evidence="2" type="ORF">ABIA69_002710</name>
</gene>
<proteinExistence type="predicted"/>
<dbReference type="EMBL" id="JBEPSB010000012">
    <property type="protein sequence ID" value="MET4561542.1"/>
    <property type="molecule type" value="Genomic_DNA"/>
</dbReference>
<keyword evidence="3" id="KW-1185">Reference proteome</keyword>
<organism evidence="2 3">
    <name type="scientific">Lysinibacillus parviboronicapiens</name>
    <dbReference type="NCBI Taxonomy" id="436516"/>
    <lineage>
        <taxon>Bacteria</taxon>
        <taxon>Bacillati</taxon>
        <taxon>Bacillota</taxon>
        <taxon>Bacilli</taxon>
        <taxon>Bacillales</taxon>
        <taxon>Bacillaceae</taxon>
        <taxon>Lysinibacillus</taxon>
    </lineage>
</organism>
<protein>
    <submittedName>
        <fullName evidence="2">Transposase InsO family protein</fullName>
    </submittedName>
</protein>
<reference evidence="2 3" key="1">
    <citation type="submission" date="2024-06" db="EMBL/GenBank/DDBJ databases">
        <title>Sorghum-associated microbial communities from plants grown in Nebraska, USA.</title>
        <authorList>
            <person name="Schachtman D."/>
        </authorList>
    </citation>
    <scope>NUCLEOTIDE SEQUENCE [LARGE SCALE GENOMIC DNA]</scope>
    <source>
        <strain evidence="2 3">736</strain>
    </source>
</reference>
<evidence type="ECO:0000259" key="1">
    <source>
        <dbReference type="PROSITE" id="PS50994"/>
    </source>
</evidence>
<evidence type="ECO:0000313" key="3">
    <source>
        <dbReference type="Proteomes" id="UP001549363"/>
    </source>
</evidence>
<name>A0ABV2PKR8_9BACI</name>
<dbReference type="InterPro" id="IPR012337">
    <property type="entry name" value="RNaseH-like_sf"/>
</dbReference>
<dbReference type="PROSITE" id="PS50994">
    <property type="entry name" value="INTEGRASE"/>
    <property type="match status" value="1"/>
</dbReference>
<accession>A0ABV2PKR8</accession>
<evidence type="ECO:0000313" key="2">
    <source>
        <dbReference type="EMBL" id="MET4561542.1"/>
    </source>
</evidence>
<comment type="caution">
    <text evidence="2">The sequence shown here is derived from an EMBL/GenBank/DDBJ whole genome shotgun (WGS) entry which is preliminary data.</text>
</comment>
<dbReference type="Pfam" id="PF00665">
    <property type="entry name" value="rve"/>
    <property type="match status" value="1"/>
</dbReference>
<dbReference type="SUPFAM" id="SSF53098">
    <property type="entry name" value="Ribonuclease H-like"/>
    <property type="match status" value="1"/>
</dbReference>
<sequence length="70" mass="8001">MNEKWVTDVTEFHLLGEKRYLSPVLDLCNGEIIAYTVMNRPVYNLVHDMLEQALGRLQSGDKVVLHSDQG</sequence>
<feature type="domain" description="Integrase catalytic" evidence="1">
    <location>
        <begin position="1"/>
        <end position="70"/>
    </location>
</feature>